<name>A0ACC1NJ17_9PEZI</name>
<evidence type="ECO:0000313" key="1">
    <source>
        <dbReference type="EMBL" id="KAJ2979048.1"/>
    </source>
</evidence>
<dbReference type="Proteomes" id="UP001143856">
    <property type="component" value="Unassembled WGS sequence"/>
</dbReference>
<proteinExistence type="predicted"/>
<reference evidence="1" key="1">
    <citation type="submission" date="2022-10" db="EMBL/GenBank/DDBJ databases">
        <title>Genome Sequence of Xylaria curta.</title>
        <authorList>
            <person name="Buettner E."/>
        </authorList>
    </citation>
    <scope>NUCLEOTIDE SEQUENCE</scope>
    <source>
        <strain evidence="1">Babe10</strain>
    </source>
</reference>
<accession>A0ACC1NJ17</accession>
<protein>
    <submittedName>
        <fullName evidence="1">Uncharacterized protein</fullName>
    </submittedName>
</protein>
<dbReference type="EMBL" id="JAPDGR010001863">
    <property type="protein sequence ID" value="KAJ2979048.1"/>
    <property type="molecule type" value="Genomic_DNA"/>
</dbReference>
<evidence type="ECO:0000313" key="2">
    <source>
        <dbReference type="Proteomes" id="UP001143856"/>
    </source>
</evidence>
<gene>
    <name evidence="1" type="ORF">NUW58_g7303</name>
</gene>
<sequence length="303" mass="33056">MSDAQPGGKPAEQLKGANDASRPQQPDKYSRPTVPRVEDFGDVVKNDDQDASLEDLVQFLKKTPPPPSNYMSIPDDFSGSSEEDKWDKLKTKVFRRPSKTRKKPPPRIMLPDSAVAATTIGGYRYIAISIPTERSALAPISALRCPVDDRLEAAFHRDVNSRFGMWKALPASRVVTVLNPVPEDRRESMSSGSLPSIASDRPEQATALSDPAMRKRPHTVSLSPGKEKRYAPGKPRGLAKSRSVRNTHPASQISDLTGIPQSSEEPHTSKAITSEKNEPGPSSRGSHIKTAPTGIDQANEEYG</sequence>
<comment type="caution">
    <text evidence="1">The sequence shown here is derived from an EMBL/GenBank/DDBJ whole genome shotgun (WGS) entry which is preliminary data.</text>
</comment>
<keyword evidence="2" id="KW-1185">Reference proteome</keyword>
<organism evidence="1 2">
    <name type="scientific">Xylaria curta</name>
    <dbReference type="NCBI Taxonomy" id="42375"/>
    <lineage>
        <taxon>Eukaryota</taxon>
        <taxon>Fungi</taxon>
        <taxon>Dikarya</taxon>
        <taxon>Ascomycota</taxon>
        <taxon>Pezizomycotina</taxon>
        <taxon>Sordariomycetes</taxon>
        <taxon>Xylariomycetidae</taxon>
        <taxon>Xylariales</taxon>
        <taxon>Xylariaceae</taxon>
        <taxon>Xylaria</taxon>
    </lineage>
</organism>